<dbReference type="STRING" id="280699.M1V5C5"/>
<dbReference type="InterPro" id="IPR009078">
    <property type="entry name" value="Ferritin-like_SF"/>
</dbReference>
<dbReference type="HOGENOM" id="CLU_035339_2_2_1"/>
<dbReference type="GO" id="GO:0009263">
    <property type="term" value="P:deoxyribonucleotide biosynthetic process"/>
    <property type="evidence" value="ECO:0007669"/>
    <property type="project" value="InterPro"/>
</dbReference>
<keyword evidence="4" id="KW-1185">Reference proteome</keyword>
<name>M1V5C5_CYAM1</name>
<dbReference type="Proteomes" id="UP000007014">
    <property type="component" value="Chromosome 11"/>
</dbReference>
<dbReference type="PROSITE" id="PS00368">
    <property type="entry name" value="RIBORED_SMALL"/>
    <property type="match status" value="1"/>
</dbReference>
<dbReference type="CDD" id="cd01049">
    <property type="entry name" value="RNRR2"/>
    <property type="match status" value="1"/>
</dbReference>
<protein>
    <submittedName>
        <fullName evidence="3">Ribonucleoside-diphosphate reductase beta chain</fullName>
    </submittedName>
</protein>
<organism evidence="3 4">
    <name type="scientific">Cyanidioschyzon merolae (strain NIES-3377 / 10D)</name>
    <name type="common">Unicellular red alga</name>
    <dbReference type="NCBI Taxonomy" id="280699"/>
    <lineage>
        <taxon>Eukaryota</taxon>
        <taxon>Rhodophyta</taxon>
        <taxon>Bangiophyceae</taxon>
        <taxon>Cyanidiales</taxon>
        <taxon>Cyanidiaceae</taxon>
        <taxon>Cyanidioschyzon</taxon>
    </lineage>
</organism>
<dbReference type="eggNOG" id="KOG1567">
    <property type="taxonomic scope" value="Eukaryota"/>
</dbReference>
<dbReference type="Gene3D" id="1.10.620.20">
    <property type="entry name" value="Ribonucleotide Reductase, subunit A"/>
    <property type="match status" value="1"/>
</dbReference>
<dbReference type="EMBL" id="AP006493">
    <property type="protein sequence ID" value="BAM80430.1"/>
    <property type="molecule type" value="Genomic_DNA"/>
</dbReference>
<dbReference type="Gramene" id="CMK035CT">
    <property type="protein sequence ID" value="CMK035CT"/>
    <property type="gene ID" value="CMK035C"/>
</dbReference>
<dbReference type="PANTHER" id="PTHR23409:SF18">
    <property type="entry name" value="RIBONUCLEOSIDE-DIPHOSPHATE REDUCTASE SUBUNIT M2"/>
    <property type="match status" value="1"/>
</dbReference>
<dbReference type="InterPro" id="IPR000358">
    <property type="entry name" value="RNR_small_fam"/>
</dbReference>
<feature type="region of interest" description="Disordered" evidence="2">
    <location>
        <begin position="1"/>
        <end position="23"/>
    </location>
</feature>
<gene>
    <name evidence="3" type="ORF">CYME_CMK035C</name>
</gene>
<proteinExistence type="inferred from homology"/>
<comment type="similarity">
    <text evidence="1">Belongs to the ribonucleoside diphosphate reductase small chain family.</text>
</comment>
<dbReference type="AlphaFoldDB" id="M1V5C5"/>
<evidence type="ECO:0000313" key="4">
    <source>
        <dbReference type="Proteomes" id="UP000007014"/>
    </source>
</evidence>
<dbReference type="GO" id="GO:0016491">
    <property type="term" value="F:oxidoreductase activity"/>
    <property type="evidence" value="ECO:0007669"/>
    <property type="project" value="InterPro"/>
</dbReference>
<dbReference type="Pfam" id="PF00268">
    <property type="entry name" value="Ribonuc_red_sm"/>
    <property type="match status" value="1"/>
</dbReference>
<dbReference type="KEGG" id="cme:CYME_CMK035C"/>
<evidence type="ECO:0000313" key="3">
    <source>
        <dbReference type="EMBL" id="BAM80430.1"/>
    </source>
</evidence>
<dbReference type="OrthoDB" id="10248373at2759"/>
<dbReference type="RefSeq" id="XP_005536466.1">
    <property type="nucleotide sequence ID" value="XM_005536409.1"/>
</dbReference>
<feature type="compositionally biased region" description="Polar residues" evidence="2">
    <location>
        <begin position="1"/>
        <end position="21"/>
    </location>
</feature>
<dbReference type="SUPFAM" id="SSF47240">
    <property type="entry name" value="Ferritin-like"/>
    <property type="match status" value="1"/>
</dbReference>
<sequence length="484" mass="54523">MVLFESASTSDCESGTSSASESPLMATSLRYDAALGSRTAAALTKEHFSLGQNAHVHAASEAQLKGASKWNLSSEANSAAAGAAAGSSGRSLPAESSAEAPVSPRNATEEVLESFVDAEMHSDLIKSETHFRGEEGEARSFLVSRKELLKIREWLRTCEKSEPLLMASTNRFVLFPIRYPETWSFYKRAVASFWTVEEVDLQQDLRDWSRLTSGEKHFITYVLAFFAASDGIVNENLALRFSTEVQLSEARSFYMFQMAMENIHSEMYSLLIDTFIKETTEKDRLFRAIDTLPCVRRKAEWALRWVGSDASFAERLIAFAAVEGIFFSGSFCAIFWLKKRGLMPGLTFSNELISRDEGLHCDFACHVFHMLRYKPPDVLIRAIICDAVEQERAFVREALPVNLIGMNSTLMQQYIEFCADRLLVALHVDPVYRVENPFDWMELISLNGKTNFFERRVGEYQKAGVMTFQPSGVGENDFRLDLDF</sequence>
<dbReference type="OMA" id="SNPFPWM"/>
<reference evidence="3 4" key="2">
    <citation type="journal article" date="2007" name="BMC Biol.">
        <title>A 100%-complete sequence reveals unusually simple genomic features in the hot-spring red alga Cyanidioschyzon merolae.</title>
        <authorList>
            <person name="Nozaki H."/>
            <person name="Takano H."/>
            <person name="Misumi O."/>
            <person name="Terasawa K."/>
            <person name="Matsuzaki M."/>
            <person name="Maruyama S."/>
            <person name="Nishida K."/>
            <person name="Yagisawa F."/>
            <person name="Yoshida Y."/>
            <person name="Fujiwara T."/>
            <person name="Takio S."/>
            <person name="Tamura K."/>
            <person name="Chung S.J."/>
            <person name="Nakamura S."/>
            <person name="Kuroiwa H."/>
            <person name="Tanaka K."/>
            <person name="Sato N."/>
            <person name="Kuroiwa T."/>
        </authorList>
    </citation>
    <scope>NUCLEOTIDE SEQUENCE [LARGE SCALE GENOMIC DNA]</scope>
    <source>
        <strain evidence="3 4">10D</strain>
    </source>
</reference>
<accession>M1V5C5</accession>
<dbReference type="GeneID" id="16994401"/>
<dbReference type="InterPro" id="IPR030475">
    <property type="entry name" value="RNR_small_AS"/>
</dbReference>
<evidence type="ECO:0000256" key="1">
    <source>
        <dbReference type="ARBA" id="ARBA00009303"/>
    </source>
</evidence>
<evidence type="ECO:0000256" key="2">
    <source>
        <dbReference type="SAM" id="MobiDB-lite"/>
    </source>
</evidence>
<feature type="region of interest" description="Disordered" evidence="2">
    <location>
        <begin position="84"/>
        <end position="108"/>
    </location>
</feature>
<reference evidence="3 4" key="1">
    <citation type="journal article" date="2004" name="Nature">
        <title>Genome sequence of the ultrasmall unicellular red alga Cyanidioschyzon merolae 10D.</title>
        <authorList>
            <person name="Matsuzaki M."/>
            <person name="Misumi O."/>
            <person name="Shin-i T."/>
            <person name="Maruyama S."/>
            <person name="Takahara M."/>
            <person name="Miyagishima S."/>
            <person name="Mori T."/>
            <person name="Nishida K."/>
            <person name="Yagisawa F."/>
            <person name="Nishida K."/>
            <person name="Yoshida Y."/>
            <person name="Nishimura Y."/>
            <person name="Nakao S."/>
            <person name="Kobayashi T."/>
            <person name="Momoyama Y."/>
            <person name="Higashiyama T."/>
            <person name="Minoda A."/>
            <person name="Sano M."/>
            <person name="Nomoto H."/>
            <person name="Oishi K."/>
            <person name="Hayashi H."/>
            <person name="Ohta F."/>
            <person name="Nishizaka S."/>
            <person name="Haga S."/>
            <person name="Miura S."/>
            <person name="Morishita T."/>
            <person name="Kabeya Y."/>
            <person name="Terasawa K."/>
            <person name="Suzuki Y."/>
            <person name="Ishii Y."/>
            <person name="Asakawa S."/>
            <person name="Takano H."/>
            <person name="Ohta N."/>
            <person name="Kuroiwa H."/>
            <person name="Tanaka K."/>
            <person name="Shimizu N."/>
            <person name="Sugano S."/>
            <person name="Sato N."/>
            <person name="Nozaki H."/>
            <person name="Ogasawara N."/>
            <person name="Kohara Y."/>
            <person name="Kuroiwa T."/>
        </authorList>
    </citation>
    <scope>NUCLEOTIDE SEQUENCE [LARGE SCALE GENOMIC DNA]</scope>
    <source>
        <strain evidence="3 4">10D</strain>
    </source>
</reference>
<dbReference type="InterPro" id="IPR033909">
    <property type="entry name" value="RNR_small"/>
</dbReference>
<dbReference type="InterPro" id="IPR012348">
    <property type="entry name" value="RNR-like"/>
</dbReference>
<dbReference type="PANTHER" id="PTHR23409">
    <property type="entry name" value="RIBONUCLEOSIDE-DIPHOSPHATE REDUCTASE SMALL CHAIN"/>
    <property type="match status" value="1"/>
</dbReference>